<dbReference type="EMBL" id="BMAW01092235">
    <property type="protein sequence ID" value="GFS53837.1"/>
    <property type="molecule type" value="Genomic_DNA"/>
</dbReference>
<organism evidence="3 4">
    <name type="scientific">Nephila pilipes</name>
    <name type="common">Giant wood spider</name>
    <name type="synonym">Nephila maculata</name>
    <dbReference type="NCBI Taxonomy" id="299642"/>
    <lineage>
        <taxon>Eukaryota</taxon>
        <taxon>Metazoa</taxon>
        <taxon>Ecdysozoa</taxon>
        <taxon>Arthropoda</taxon>
        <taxon>Chelicerata</taxon>
        <taxon>Arachnida</taxon>
        <taxon>Araneae</taxon>
        <taxon>Araneomorphae</taxon>
        <taxon>Entelegynae</taxon>
        <taxon>Araneoidea</taxon>
        <taxon>Nephilidae</taxon>
        <taxon>Nephila</taxon>
    </lineage>
</organism>
<evidence type="ECO:0000256" key="1">
    <source>
        <dbReference type="ARBA" id="ARBA00008645"/>
    </source>
</evidence>
<dbReference type="SUPFAM" id="SSF53474">
    <property type="entry name" value="alpha/beta-Hydrolases"/>
    <property type="match status" value="1"/>
</dbReference>
<evidence type="ECO:0000313" key="4">
    <source>
        <dbReference type="Proteomes" id="UP000887013"/>
    </source>
</evidence>
<dbReference type="PANTHER" id="PTHR46118:SF4">
    <property type="entry name" value="PROTEIN ABHD11"/>
    <property type="match status" value="1"/>
</dbReference>
<dbReference type="GO" id="GO:0052689">
    <property type="term" value="F:carboxylic ester hydrolase activity"/>
    <property type="evidence" value="ECO:0007669"/>
    <property type="project" value="TreeGrafter"/>
</dbReference>
<comment type="caution">
    <text evidence="3">The sequence shown here is derived from an EMBL/GenBank/DDBJ whole genome shotgun (WGS) entry which is preliminary data.</text>
</comment>
<dbReference type="PANTHER" id="PTHR46118">
    <property type="entry name" value="PROTEIN ABHD11"/>
    <property type="match status" value="1"/>
</dbReference>
<dbReference type="Gene3D" id="3.40.50.1820">
    <property type="entry name" value="alpha/beta hydrolase"/>
    <property type="match status" value="1"/>
</dbReference>
<dbReference type="InterPro" id="IPR029058">
    <property type="entry name" value="AB_hydrolase_fold"/>
</dbReference>
<reference evidence="3" key="1">
    <citation type="submission" date="2020-08" db="EMBL/GenBank/DDBJ databases">
        <title>Multicomponent nature underlies the extraordinary mechanical properties of spider dragline silk.</title>
        <authorList>
            <person name="Kono N."/>
            <person name="Nakamura H."/>
            <person name="Mori M."/>
            <person name="Yoshida Y."/>
            <person name="Ohtoshi R."/>
            <person name="Malay A.D."/>
            <person name="Moran D.A.P."/>
            <person name="Tomita M."/>
            <person name="Numata K."/>
            <person name="Arakawa K."/>
        </authorList>
    </citation>
    <scope>NUCLEOTIDE SEQUENCE</scope>
</reference>
<dbReference type="Proteomes" id="UP000887013">
    <property type="component" value="Unassembled WGS sequence"/>
</dbReference>
<dbReference type="AlphaFoldDB" id="A0A8X6IQX8"/>
<name>A0A8X6IQX8_NEPPI</name>
<comment type="similarity">
    <text evidence="1">Belongs to the AB hydrolase superfamily.</text>
</comment>
<dbReference type="OrthoDB" id="8119704at2759"/>
<accession>A0A8X6IQX8</accession>
<evidence type="ECO:0000313" key="3">
    <source>
        <dbReference type="EMBL" id="GFS53837.1"/>
    </source>
</evidence>
<keyword evidence="2" id="KW-0378">Hydrolase</keyword>
<evidence type="ECO:0000256" key="2">
    <source>
        <dbReference type="ARBA" id="ARBA00022801"/>
    </source>
</evidence>
<protein>
    <submittedName>
        <fullName evidence="3">Abhydrolase domain-containing protein 11</fullName>
    </submittedName>
</protein>
<gene>
    <name evidence="3" type="primary">X975_18045</name>
    <name evidence="3" type="ORF">NPIL_700351</name>
</gene>
<keyword evidence="4" id="KW-1185">Reference proteome</keyword>
<sequence length="162" mass="18767">MKRIPEEVMEMGRQRFSLMKVALEKMPLGLDEAKARKFIFDFGFEALPPELKKYIRVDENCYMIPLRPTEDGRWKFKSNLDVIEKASNSSPEIMKEPTGLYQGLALFIYGLKSPFRVGQDEPLIKQFFPNAEFVAVENATHTVHEDCPEVFTETLVNFLLKE</sequence>
<proteinExistence type="inferred from homology"/>